<evidence type="ECO:0000313" key="9">
    <source>
        <dbReference type="EMBL" id="HIH64515.1"/>
    </source>
</evidence>
<comment type="caution">
    <text evidence="9">The sequence shown here is derived from an EMBL/GenBank/DDBJ whole genome shotgun (WGS) entry which is preliminary data.</text>
</comment>
<dbReference type="GO" id="GO:0004190">
    <property type="term" value="F:aspartic-type endopeptidase activity"/>
    <property type="evidence" value="ECO:0007669"/>
    <property type="project" value="InterPro"/>
</dbReference>
<comment type="subcellular location">
    <subcellularLocation>
        <location evidence="1">Cell membrane</location>
        <topology evidence="1">Multi-pass membrane protein</topology>
    </subcellularLocation>
</comment>
<feature type="domain" description="Prepilin type IV endopeptidase peptidase" evidence="7">
    <location>
        <begin position="13"/>
        <end position="135"/>
    </location>
</feature>
<reference evidence="10" key="1">
    <citation type="journal article" date="2020" name="bioRxiv">
        <title>A rank-normalized archaeal taxonomy based on genome phylogeny resolves widespread incomplete and uneven classifications.</title>
        <authorList>
            <person name="Rinke C."/>
            <person name="Chuvochina M."/>
            <person name="Mussig A.J."/>
            <person name="Chaumeil P.-A."/>
            <person name="Waite D.W."/>
            <person name="Whitman W.B."/>
            <person name="Parks D.H."/>
            <person name="Hugenholtz P."/>
        </authorList>
    </citation>
    <scope>NUCLEOTIDE SEQUENCE [LARGE SCALE GENOMIC DNA]</scope>
</reference>
<feature type="transmembrane region" description="Helical" evidence="6">
    <location>
        <begin position="59"/>
        <end position="78"/>
    </location>
</feature>
<dbReference type="InterPro" id="IPR052218">
    <property type="entry name" value="Preflagellin_Peptidase"/>
</dbReference>
<dbReference type="Proteomes" id="UP000538031">
    <property type="component" value="Unassembled WGS sequence"/>
</dbReference>
<feature type="transmembrane region" description="Helical" evidence="6">
    <location>
        <begin position="122"/>
        <end position="147"/>
    </location>
</feature>
<gene>
    <name evidence="9" type="ORF">HA285_02815</name>
</gene>
<name>A0A7J4MV74_METTF</name>
<feature type="transmembrane region" description="Helical" evidence="6">
    <location>
        <begin position="359"/>
        <end position="381"/>
    </location>
</feature>
<evidence type="ECO:0000259" key="7">
    <source>
        <dbReference type="Pfam" id="PF01478"/>
    </source>
</evidence>
<evidence type="ECO:0000313" key="10">
    <source>
        <dbReference type="Proteomes" id="UP000538031"/>
    </source>
</evidence>
<dbReference type="Pfam" id="PF06819">
    <property type="entry name" value="Arc_PepC"/>
    <property type="match status" value="1"/>
</dbReference>
<feature type="transmembrane region" description="Helical" evidence="6">
    <location>
        <begin position="168"/>
        <end position="184"/>
    </location>
</feature>
<accession>A0A7J4MV74</accession>
<evidence type="ECO:0008006" key="11">
    <source>
        <dbReference type="Google" id="ProtNLM"/>
    </source>
</evidence>
<keyword evidence="5 6" id="KW-0472">Membrane</keyword>
<evidence type="ECO:0000256" key="1">
    <source>
        <dbReference type="ARBA" id="ARBA00004651"/>
    </source>
</evidence>
<dbReference type="GO" id="GO:0005886">
    <property type="term" value="C:plasma membrane"/>
    <property type="evidence" value="ECO:0007669"/>
    <property type="project" value="UniProtKB-SubCell"/>
</dbReference>
<dbReference type="Pfam" id="PF01478">
    <property type="entry name" value="Peptidase_A24"/>
    <property type="match status" value="1"/>
</dbReference>
<evidence type="ECO:0000259" key="8">
    <source>
        <dbReference type="Pfam" id="PF06819"/>
    </source>
</evidence>
<evidence type="ECO:0000256" key="3">
    <source>
        <dbReference type="ARBA" id="ARBA00022692"/>
    </source>
</evidence>
<evidence type="ECO:0000256" key="4">
    <source>
        <dbReference type="ARBA" id="ARBA00022989"/>
    </source>
</evidence>
<feature type="transmembrane region" description="Helical" evidence="6">
    <location>
        <begin position="6"/>
        <end position="23"/>
    </location>
</feature>
<evidence type="ECO:0000256" key="5">
    <source>
        <dbReference type="ARBA" id="ARBA00023136"/>
    </source>
</evidence>
<feature type="transmembrane region" description="Helical" evidence="6">
    <location>
        <begin position="90"/>
        <end position="110"/>
    </location>
</feature>
<dbReference type="AlphaFoldDB" id="A0A7J4MV74"/>
<feature type="transmembrane region" description="Helical" evidence="6">
    <location>
        <begin position="35"/>
        <end position="53"/>
    </location>
</feature>
<feature type="transmembrane region" description="Helical" evidence="6">
    <location>
        <begin position="190"/>
        <end position="207"/>
    </location>
</feature>
<keyword evidence="2" id="KW-1003">Cell membrane</keyword>
<evidence type="ECO:0000256" key="6">
    <source>
        <dbReference type="SAM" id="Phobius"/>
    </source>
</evidence>
<organism evidence="9 10">
    <name type="scientific">Methanothermobacter thermautotrophicus</name>
    <name type="common">Methanobacterium thermoformicicum</name>
    <dbReference type="NCBI Taxonomy" id="145262"/>
    <lineage>
        <taxon>Archaea</taxon>
        <taxon>Methanobacteriati</taxon>
        <taxon>Methanobacteriota</taxon>
        <taxon>Methanomada group</taxon>
        <taxon>Methanobacteria</taxon>
        <taxon>Methanobacteriales</taxon>
        <taxon>Methanobacteriaceae</taxon>
        <taxon>Methanothermobacter</taxon>
    </lineage>
</organism>
<dbReference type="PANTHER" id="PTHR36506:SF1">
    <property type="entry name" value="PREFLAGELLIN PEPTIDASE"/>
    <property type="match status" value="1"/>
</dbReference>
<keyword evidence="3 6" id="KW-0812">Transmembrane</keyword>
<feature type="domain" description="Peptidase A24A-predicted C-terminal archaea" evidence="8">
    <location>
        <begin position="241"/>
        <end position="350"/>
    </location>
</feature>
<keyword evidence="4 6" id="KW-1133">Transmembrane helix</keyword>
<evidence type="ECO:0000256" key="2">
    <source>
        <dbReference type="ARBA" id="ARBA00022475"/>
    </source>
</evidence>
<dbReference type="EMBL" id="DUHT01000032">
    <property type="protein sequence ID" value="HIH64515.1"/>
    <property type="molecule type" value="Genomic_DNA"/>
</dbReference>
<dbReference type="PANTHER" id="PTHR36506">
    <property type="entry name" value="PREFLAGELLIN PEPTIDASE"/>
    <property type="match status" value="1"/>
</dbReference>
<sequence length="385" mass="43395">MILMVIELISVFIALLVCFYASYSDIKRGIIPNRLTFPVIGLGLILNGARALMESDPWIFIYTAIFTAGIFALGYILWRMGAWAGGDVKLFTAVTSLLPFQPSLVSYSFLGTAFPVTASYPFPLTVIINSILALLPFLLVYVFFIIYTSRRHLMDEFMEPLRQYRTSMVLALVITSAVTLTFLITDFLPFQIIVLSLILVYLLTMVISRLPPRVKAVIVSVIIVYSLYKNFELTVSGVVILWVSITVIQLIRKLLTSITREALQDTMGVDELKEGMILASTLYRKDDEYYFDDSSLLDRFRTAARTGDVSTLTYRGEPVVSAMAAGLRDEEIETLRDLVSRGKIKDEFRIRRGMPFAPAIFIGLLVSLLIGDLAMILFRLFDIIF</sequence>
<dbReference type="InterPro" id="IPR000045">
    <property type="entry name" value="Prepilin_IV_endopep_pep"/>
</dbReference>
<dbReference type="InterPro" id="IPR009639">
    <property type="entry name" value="Pept_A24A_C_arc"/>
</dbReference>
<dbReference type="Gene3D" id="1.20.120.1220">
    <property type="match status" value="1"/>
</dbReference>
<protein>
    <recommendedName>
        <fullName evidence="11">Prepilin peptidase</fullName>
    </recommendedName>
</protein>
<proteinExistence type="predicted"/>